<name>A0A250JMU7_9BACT</name>
<evidence type="ECO:0000259" key="7">
    <source>
        <dbReference type="Pfam" id="PF00675"/>
    </source>
</evidence>
<proteinExistence type="inferred from homology"/>
<evidence type="ECO:0000256" key="2">
    <source>
        <dbReference type="ARBA" id="ARBA00022670"/>
    </source>
</evidence>
<dbReference type="EMBL" id="CP022203">
    <property type="protein sequence ID" value="ATB44436.1"/>
    <property type="molecule type" value="Genomic_DNA"/>
</dbReference>
<keyword evidence="4" id="KW-0862">Zinc</keyword>
<dbReference type="Gene3D" id="3.30.830.10">
    <property type="entry name" value="Metalloenzyme, LuxS/M16 peptidase-like"/>
    <property type="match status" value="2"/>
</dbReference>
<dbReference type="InterPro" id="IPR007863">
    <property type="entry name" value="Peptidase_M16_C"/>
</dbReference>
<dbReference type="Pfam" id="PF05193">
    <property type="entry name" value="Peptidase_M16_C"/>
    <property type="match status" value="1"/>
</dbReference>
<dbReference type="GO" id="GO:0008237">
    <property type="term" value="F:metallopeptidase activity"/>
    <property type="evidence" value="ECO:0007669"/>
    <property type="project" value="UniProtKB-KW"/>
</dbReference>
<feature type="chain" id="PRO_5013304295" evidence="6">
    <location>
        <begin position="22"/>
        <end position="473"/>
    </location>
</feature>
<keyword evidence="3" id="KW-0378">Hydrolase</keyword>
<comment type="similarity">
    <text evidence="1">Belongs to the peptidase M16 family.</text>
</comment>
<dbReference type="PANTHER" id="PTHR43690:SF35">
    <property type="entry name" value="NON-CATALYTIC MEMBER OF PEPTIDASE SUBFAMILY M16B-RELATED"/>
    <property type="match status" value="1"/>
</dbReference>
<evidence type="ECO:0000256" key="1">
    <source>
        <dbReference type="ARBA" id="ARBA00007261"/>
    </source>
</evidence>
<evidence type="ECO:0000313" key="10">
    <source>
        <dbReference type="Proteomes" id="UP000217343"/>
    </source>
</evidence>
<dbReference type="InterPro" id="IPR050626">
    <property type="entry name" value="Peptidase_M16"/>
</dbReference>
<evidence type="ECO:0000256" key="4">
    <source>
        <dbReference type="ARBA" id="ARBA00022833"/>
    </source>
</evidence>
<sequence length="473" mass="52175">MFRMKALVAAALVFSGAPALAQTPTPQEAKPLEPGREALAIPYEKYALPNGLEVILSVDKKLPVVAVNVWYHVGAYHEQPGRTGFAHLFEHMMFQGSRNVADDVHIALLEKVGATDLNGTTSFDRTNYFETVPSNHLETALWLESDRMGFLLDALSPQKLETQREVVKNERRESIETAPYGAAREQAWHALFPLPHPYHGDVIGSMKDLNAADVDDVKGFFRQWYAPSNATLAIVGDFDLAKTKALVEKYFGSLPSHPRPQRPEVAPVSLTAPVVLREEERVARLPLLSIQWLTPAYLEEGDATADVLATALSTGKASRLYRRLVLDKELAQSVSAMQQSQGAQSVFTVDVVARPGVSTDTLLQEVDAVLDEVRQQGITPEEIARARTRYDTRTLAGLQSVGGFGGKADVLQSYNHFVGEPNYVAQDLARYESVTPEAVKQFARDTLRPGARVILHAVPPARRQAPLDSKERH</sequence>
<keyword evidence="2" id="KW-0645">Protease</keyword>
<evidence type="ECO:0000259" key="8">
    <source>
        <dbReference type="Pfam" id="PF05193"/>
    </source>
</evidence>
<evidence type="ECO:0000256" key="3">
    <source>
        <dbReference type="ARBA" id="ARBA00022801"/>
    </source>
</evidence>
<dbReference type="InterPro" id="IPR011765">
    <property type="entry name" value="Pept_M16_N"/>
</dbReference>
<evidence type="ECO:0000313" key="9">
    <source>
        <dbReference type="EMBL" id="ATB44436.1"/>
    </source>
</evidence>
<feature type="domain" description="Peptidase M16 C-terminal" evidence="8">
    <location>
        <begin position="213"/>
        <end position="389"/>
    </location>
</feature>
<keyword evidence="5" id="KW-0482">Metalloprotease</keyword>
<dbReference type="AlphaFoldDB" id="A0A250JMU7"/>
<reference evidence="9 10" key="1">
    <citation type="submission" date="2017-06" db="EMBL/GenBank/DDBJ databases">
        <title>Sequencing and comparative analysis of myxobacterial genomes.</title>
        <authorList>
            <person name="Rupp O."/>
            <person name="Goesmann A."/>
            <person name="Sogaard-Andersen L."/>
        </authorList>
    </citation>
    <scope>NUCLEOTIDE SEQUENCE [LARGE SCALE GENOMIC DNA]</scope>
    <source>
        <strain evidence="9 10">DSM 14697</strain>
    </source>
</reference>
<dbReference type="KEGG" id="mmas:MYMAC_000007"/>
<gene>
    <name evidence="9" type="ORF">MYMAC_000007</name>
</gene>
<dbReference type="Proteomes" id="UP000217343">
    <property type="component" value="Chromosome"/>
</dbReference>
<evidence type="ECO:0000256" key="6">
    <source>
        <dbReference type="SAM" id="SignalP"/>
    </source>
</evidence>
<protein>
    <submittedName>
        <fullName evidence="9">Peptidase M16</fullName>
    </submittedName>
</protein>
<feature type="signal peptide" evidence="6">
    <location>
        <begin position="1"/>
        <end position="21"/>
    </location>
</feature>
<accession>A0A250JMU7</accession>
<keyword evidence="10" id="KW-1185">Reference proteome</keyword>
<organism evidence="9 10">
    <name type="scientific">Corallococcus macrosporus DSM 14697</name>
    <dbReference type="NCBI Taxonomy" id="1189310"/>
    <lineage>
        <taxon>Bacteria</taxon>
        <taxon>Pseudomonadati</taxon>
        <taxon>Myxococcota</taxon>
        <taxon>Myxococcia</taxon>
        <taxon>Myxococcales</taxon>
        <taxon>Cystobacterineae</taxon>
        <taxon>Myxococcaceae</taxon>
        <taxon>Corallococcus</taxon>
    </lineage>
</organism>
<dbReference type="Pfam" id="PF00675">
    <property type="entry name" value="Peptidase_M16"/>
    <property type="match status" value="1"/>
</dbReference>
<keyword evidence="6" id="KW-0732">Signal</keyword>
<dbReference type="GO" id="GO:0006508">
    <property type="term" value="P:proteolysis"/>
    <property type="evidence" value="ECO:0007669"/>
    <property type="project" value="UniProtKB-KW"/>
</dbReference>
<dbReference type="InterPro" id="IPR011249">
    <property type="entry name" value="Metalloenz_LuxS/M16"/>
</dbReference>
<dbReference type="GO" id="GO:0046872">
    <property type="term" value="F:metal ion binding"/>
    <property type="evidence" value="ECO:0007669"/>
    <property type="project" value="InterPro"/>
</dbReference>
<dbReference type="SUPFAM" id="SSF63411">
    <property type="entry name" value="LuxS/MPP-like metallohydrolase"/>
    <property type="match status" value="2"/>
</dbReference>
<evidence type="ECO:0000256" key="5">
    <source>
        <dbReference type="ARBA" id="ARBA00023049"/>
    </source>
</evidence>
<feature type="domain" description="Peptidase M16 N-terminal" evidence="7">
    <location>
        <begin position="55"/>
        <end position="174"/>
    </location>
</feature>
<dbReference type="PANTHER" id="PTHR43690">
    <property type="entry name" value="NARDILYSIN"/>
    <property type="match status" value="1"/>
</dbReference>